<dbReference type="NCBIfam" id="TIGR01297">
    <property type="entry name" value="CDF"/>
    <property type="match status" value="1"/>
</dbReference>
<dbReference type="OrthoDB" id="9806522at2"/>
<evidence type="ECO:0000256" key="8">
    <source>
        <dbReference type="ARBA" id="ARBA00022989"/>
    </source>
</evidence>
<reference evidence="19" key="1">
    <citation type="submission" date="2016-08" db="EMBL/GenBank/DDBJ databases">
        <authorList>
            <person name="Varghese N."/>
            <person name="Submissions Spin"/>
        </authorList>
    </citation>
    <scope>NUCLEOTIDE SEQUENCE [LARGE SCALE GENOMIC DNA]</scope>
    <source>
        <strain evidence="19">R-53248</strain>
    </source>
</reference>
<evidence type="ECO:0000256" key="3">
    <source>
        <dbReference type="ARBA" id="ARBA00022448"/>
    </source>
</evidence>
<keyword evidence="4" id="KW-1003">Cell membrane</keyword>
<dbReference type="InterPro" id="IPR027470">
    <property type="entry name" value="Cation_efflux_CTD"/>
</dbReference>
<evidence type="ECO:0000259" key="17">
    <source>
        <dbReference type="Pfam" id="PF16916"/>
    </source>
</evidence>
<evidence type="ECO:0000256" key="1">
    <source>
        <dbReference type="ARBA" id="ARBA00004651"/>
    </source>
</evidence>
<feature type="transmembrane region" description="Helical" evidence="15">
    <location>
        <begin position="49"/>
        <end position="66"/>
    </location>
</feature>
<evidence type="ECO:0000256" key="14">
    <source>
        <dbReference type="ARBA" id="ARBA00072262"/>
    </source>
</evidence>
<feature type="transmembrane region" description="Helical" evidence="15">
    <location>
        <begin position="86"/>
        <end position="108"/>
    </location>
</feature>
<dbReference type="Pfam" id="PF01545">
    <property type="entry name" value="Cation_efflux"/>
    <property type="match status" value="1"/>
</dbReference>
<feature type="transmembrane region" description="Helical" evidence="15">
    <location>
        <begin position="183"/>
        <end position="204"/>
    </location>
</feature>
<dbReference type="InterPro" id="IPR002524">
    <property type="entry name" value="Cation_efflux"/>
</dbReference>
<sequence length="304" mass="33545">MPNLHLYERLVKRATLIAVLISIFLILIKLVTCWVTGSISLFASLLDSSIDLLASGFNFFLVRYALKPADDDHTFGHGKAESLAALSQSAFIIGSAIILLLSSIRSFIHPSELQIPLLGIAVSIVSAVITGFLVLYQRHVVKVTSSNAIQADMLHYSSDMWMNIAVIIALCLSWYGITYADAAFASFIALYICYNAYHIAYGAIQDLLDRALPDSDKIRIAEIVASYPDVQGFHDLKTRQAGPLKFIQLHLELDDDMPLITAHAIADAIEQHISKEFAPATVIIHQDPISVVPNEIKSRKINQK</sequence>
<dbReference type="STRING" id="1798182.GA0061081_1055"/>
<dbReference type="PANTHER" id="PTHR43840">
    <property type="entry name" value="MITOCHONDRIAL METAL TRANSPORTER 1-RELATED"/>
    <property type="match status" value="1"/>
</dbReference>
<dbReference type="GO" id="GO:0015086">
    <property type="term" value="F:cadmium ion transmembrane transporter activity"/>
    <property type="evidence" value="ECO:0007669"/>
    <property type="project" value="TreeGrafter"/>
</dbReference>
<feature type="domain" description="Cation efflux protein cytoplasmic" evidence="17">
    <location>
        <begin position="213"/>
        <end position="288"/>
    </location>
</feature>
<dbReference type="SUPFAM" id="SSF160240">
    <property type="entry name" value="Cation efflux protein cytoplasmic domain-like"/>
    <property type="match status" value="1"/>
</dbReference>
<gene>
    <name evidence="18" type="ORF">GA0061081_1055</name>
</gene>
<evidence type="ECO:0000259" key="16">
    <source>
        <dbReference type="Pfam" id="PF01545"/>
    </source>
</evidence>
<keyword evidence="7" id="KW-0862">Zinc</keyword>
<feature type="domain" description="Cation efflux protein transmembrane" evidence="16">
    <location>
        <begin position="16"/>
        <end position="208"/>
    </location>
</feature>
<dbReference type="Proteomes" id="UP000199670">
    <property type="component" value="Unassembled WGS sequence"/>
</dbReference>
<evidence type="ECO:0000256" key="7">
    <source>
        <dbReference type="ARBA" id="ARBA00022906"/>
    </source>
</evidence>
<dbReference type="GO" id="GO:0005886">
    <property type="term" value="C:plasma membrane"/>
    <property type="evidence" value="ECO:0007669"/>
    <property type="project" value="UniProtKB-SubCell"/>
</dbReference>
<proteinExistence type="inferred from homology"/>
<feature type="transmembrane region" description="Helical" evidence="15">
    <location>
        <begin position="114"/>
        <end position="136"/>
    </location>
</feature>
<dbReference type="SUPFAM" id="SSF161111">
    <property type="entry name" value="Cation efflux protein transmembrane domain-like"/>
    <property type="match status" value="1"/>
</dbReference>
<comment type="catalytic activity">
    <reaction evidence="12">
        <text>Cd(2+)(in) + H(+)(out) = Cd(2+)(out) + H(+)(in)</text>
        <dbReference type="Rhea" id="RHEA:28739"/>
        <dbReference type="ChEBI" id="CHEBI:15378"/>
        <dbReference type="ChEBI" id="CHEBI:48775"/>
    </reaction>
</comment>
<accession>A0A1C4BK40</accession>
<feature type="transmembrane region" description="Helical" evidence="15">
    <location>
        <begin position="16"/>
        <end position="43"/>
    </location>
</feature>
<evidence type="ECO:0000256" key="9">
    <source>
        <dbReference type="ARBA" id="ARBA00023136"/>
    </source>
</evidence>
<dbReference type="EMBL" id="FMAQ01000005">
    <property type="protein sequence ID" value="SCC07259.1"/>
    <property type="molecule type" value="Genomic_DNA"/>
</dbReference>
<dbReference type="InterPro" id="IPR027469">
    <property type="entry name" value="Cation_efflux_TMD_sf"/>
</dbReference>
<keyword evidence="8 15" id="KW-1133">Transmembrane helix</keyword>
<dbReference type="Pfam" id="PF16916">
    <property type="entry name" value="ZT_dimer"/>
    <property type="match status" value="1"/>
</dbReference>
<comment type="catalytic activity">
    <reaction evidence="11">
        <text>Zn(2+)(in) + H(+)(out) = Zn(2+)(out) + H(+)(in)</text>
        <dbReference type="Rhea" id="RHEA:28839"/>
        <dbReference type="ChEBI" id="CHEBI:15378"/>
        <dbReference type="ChEBI" id="CHEBI:29105"/>
    </reaction>
</comment>
<dbReference type="Gene3D" id="3.30.70.1350">
    <property type="entry name" value="Cation efflux protein, cytoplasmic domain"/>
    <property type="match status" value="1"/>
</dbReference>
<feature type="transmembrane region" description="Helical" evidence="15">
    <location>
        <begin position="160"/>
        <end position="177"/>
    </location>
</feature>
<dbReference type="InterPro" id="IPR050291">
    <property type="entry name" value="CDF_Transporter"/>
</dbReference>
<keyword evidence="19" id="KW-1185">Reference proteome</keyword>
<dbReference type="GO" id="GO:0015093">
    <property type="term" value="F:ferrous iron transmembrane transporter activity"/>
    <property type="evidence" value="ECO:0007669"/>
    <property type="project" value="TreeGrafter"/>
</dbReference>
<comment type="catalytic activity">
    <reaction evidence="10">
        <text>Fe(2+)(in) + H(+)(out) = Fe(2+)(out) + H(+)(in)</text>
        <dbReference type="Rhea" id="RHEA:29439"/>
        <dbReference type="ChEBI" id="CHEBI:15378"/>
        <dbReference type="ChEBI" id="CHEBI:29033"/>
    </reaction>
</comment>
<evidence type="ECO:0000256" key="2">
    <source>
        <dbReference type="ARBA" id="ARBA00010212"/>
    </source>
</evidence>
<dbReference type="GO" id="GO:0015341">
    <property type="term" value="F:zinc efflux antiporter activity"/>
    <property type="evidence" value="ECO:0007669"/>
    <property type="project" value="TreeGrafter"/>
</dbReference>
<keyword evidence="9 15" id="KW-0472">Membrane</keyword>
<evidence type="ECO:0000256" key="6">
    <source>
        <dbReference type="ARBA" id="ARBA00022692"/>
    </source>
</evidence>
<dbReference type="AlphaFoldDB" id="A0A1C4BK40"/>
<keyword evidence="7" id="KW-0406">Ion transport</keyword>
<comment type="subcellular location">
    <subcellularLocation>
        <location evidence="1">Cell membrane</location>
        <topology evidence="1">Multi-pass membrane protein</topology>
    </subcellularLocation>
</comment>
<evidence type="ECO:0000256" key="13">
    <source>
        <dbReference type="ARBA" id="ARBA00062926"/>
    </source>
</evidence>
<evidence type="ECO:0000256" key="11">
    <source>
        <dbReference type="ARBA" id="ARBA00047695"/>
    </source>
</evidence>
<dbReference type="GO" id="GO:0006882">
    <property type="term" value="P:intracellular zinc ion homeostasis"/>
    <property type="evidence" value="ECO:0007669"/>
    <property type="project" value="TreeGrafter"/>
</dbReference>
<evidence type="ECO:0000313" key="18">
    <source>
        <dbReference type="EMBL" id="SCC07259.1"/>
    </source>
</evidence>
<organism evidence="18 19">
    <name type="scientific">Gilliamella bombicola</name>
    <dbReference type="NCBI Taxonomy" id="1798182"/>
    <lineage>
        <taxon>Bacteria</taxon>
        <taxon>Pseudomonadati</taxon>
        <taxon>Pseudomonadota</taxon>
        <taxon>Gammaproteobacteria</taxon>
        <taxon>Orbales</taxon>
        <taxon>Orbaceae</taxon>
        <taxon>Gilliamella</taxon>
    </lineage>
</organism>
<keyword evidence="5" id="KW-0408">Iron</keyword>
<keyword evidence="5" id="KW-0410">Iron transport</keyword>
<evidence type="ECO:0000256" key="12">
    <source>
        <dbReference type="ARBA" id="ARBA00050984"/>
    </source>
</evidence>
<keyword evidence="7" id="KW-0864">Zinc transport</keyword>
<dbReference type="InterPro" id="IPR058533">
    <property type="entry name" value="Cation_efflux_TM"/>
</dbReference>
<evidence type="ECO:0000256" key="10">
    <source>
        <dbReference type="ARBA" id="ARBA00035584"/>
    </source>
</evidence>
<dbReference type="PANTHER" id="PTHR43840:SF41">
    <property type="entry name" value="CATION-EFFLUX PUMP FIEF"/>
    <property type="match status" value="1"/>
</dbReference>
<dbReference type="RefSeq" id="WP_091348210.1">
    <property type="nucleotide sequence ID" value="NZ_FMAQ01000005.1"/>
</dbReference>
<evidence type="ECO:0000256" key="5">
    <source>
        <dbReference type="ARBA" id="ARBA00022496"/>
    </source>
</evidence>
<dbReference type="FunFam" id="3.30.70.1350:FF:000002">
    <property type="entry name" value="Ferrous-iron efflux pump FieF"/>
    <property type="match status" value="1"/>
</dbReference>
<comment type="subunit">
    <text evidence="13">Homodimer. The subunits are held together in a parallel orientation through zinc binding at the interface of the cytoplasmic domains.</text>
</comment>
<dbReference type="InterPro" id="IPR036837">
    <property type="entry name" value="Cation_efflux_CTD_sf"/>
</dbReference>
<dbReference type="Gene3D" id="1.20.1510.10">
    <property type="entry name" value="Cation efflux protein transmembrane domain"/>
    <property type="match status" value="1"/>
</dbReference>
<protein>
    <recommendedName>
        <fullName evidence="14">Cation-efflux pump FieF</fullName>
    </recommendedName>
</protein>
<evidence type="ECO:0000313" key="19">
    <source>
        <dbReference type="Proteomes" id="UP000199670"/>
    </source>
</evidence>
<comment type="similarity">
    <text evidence="2">Belongs to the cation diffusion facilitator (CDF) transporter (TC 2.A.4) family. FieF subfamily.</text>
</comment>
<name>A0A1C4BK40_9GAMM</name>
<keyword evidence="3" id="KW-0813">Transport</keyword>
<keyword evidence="6 15" id="KW-0812">Transmembrane</keyword>
<evidence type="ECO:0000256" key="4">
    <source>
        <dbReference type="ARBA" id="ARBA00022475"/>
    </source>
</evidence>
<dbReference type="FunFam" id="1.20.1510.10:FF:000001">
    <property type="entry name" value="Ferrous-iron efflux pump FieF"/>
    <property type="match status" value="1"/>
</dbReference>
<evidence type="ECO:0000256" key="15">
    <source>
        <dbReference type="SAM" id="Phobius"/>
    </source>
</evidence>